<protein>
    <submittedName>
        <fullName evidence="1">Uncharacterized protein</fullName>
    </submittedName>
</protein>
<name>A0A1I9SAN9_9CAUD</name>
<dbReference type="EMBL" id="KX774321">
    <property type="protein sequence ID" value="AOZ63845.1"/>
    <property type="molecule type" value="Genomic_DNA"/>
</dbReference>
<proteinExistence type="predicted"/>
<dbReference type="Proteomes" id="UP000224902">
    <property type="component" value="Segment"/>
</dbReference>
<keyword evidence="2" id="KW-1185">Reference proteome</keyword>
<reference evidence="2" key="1">
    <citation type="submission" date="2016-08" db="EMBL/GenBank/DDBJ databases">
        <authorList>
            <person name="Seilhamer J.J."/>
        </authorList>
    </citation>
    <scope>NUCLEOTIDE SEQUENCE [LARGE SCALE GENOMIC DNA]</scope>
</reference>
<evidence type="ECO:0000313" key="1">
    <source>
        <dbReference type="EMBL" id="AOZ63845.1"/>
    </source>
</evidence>
<evidence type="ECO:0000313" key="2">
    <source>
        <dbReference type="Proteomes" id="UP000224902"/>
    </source>
</evidence>
<organism evidence="1 2">
    <name type="scientific">Rhodococcus phage Weasels2</name>
    <dbReference type="NCBI Taxonomy" id="1897437"/>
    <lineage>
        <taxon>Viruses</taxon>
        <taxon>Duplodnaviria</taxon>
        <taxon>Heunggongvirae</taxon>
        <taxon>Uroviricota</taxon>
        <taxon>Caudoviricetes</taxon>
        <taxon>Weaselvirus</taxon>
        <taxon>Weaselvirus weasel</taxon>
    </lineage>
</organism>
<sequence>MLTDAEKIAYYQSVVENPESSLEDVVNCSMRLFSLRRKVQLKSYQFGGNDNG</sequence>
<gene>
    <name evidence="1" type="ORF">SEA_WEASELS2_267</name>
</gene>
<accession>A0A1I9SAN9</accession>